<evidence type="ECO:0000313" key="4">
    <source>
        <dbReference type="Proteomes" id="UP000028123"/>
    </source>
</evidence>
<proteinExistence type="predicted"/>
<feature type="domain" description="YhfZ helix-turn-helix" evidence="1">
    <location>
        <begin position="26"/>
        <end position="71"/>
    </location>
</feature>
<feature type="domain" description="Uncharacterised protein YhfZ C-terminal" evidence="2">
    <location>
        <begin position="75"/>
        <end position="305"/>
    </location>
</feature>
<dbReference type="InterPro" id="IPR032791">
    <property type="entry name" value="YhfZ_C"/>
</dbReference>
<name>A0A081NVJ9_9BACL</name>
<protein>
    <recommendedName>
        <fullName evidence="5">GntR family transcriptional regulator</fullName>
    </recommendedName>
</protein>
<dbReference type="Pfam" id="PF14503">
    <property type="entry name" value="YhfZ_C"/>
    <property type="match status" value="1"/>
</dbReference>
<evidence type="ECO:0008006" key="5">
    <source>
        <dbReference type="Google" id="ProtNLM"/>
    </source>
</evidence>
<dbReference type="AlphaFoldDB" id="A0A081NVJ9"/>
<dbReference type="Proteomes" id="UP000028123">
    <property type="component" value="Unassembled WGS sequence"/>
</dbReference>
<dbReference type="SUPFAM" id="SSF46785">
    <property type="entry name" value="Winged helix' DNA-binding domain"/>
    <property type="match status" value="1"/>
</dbReference>
<dbReference type="eggNOG" id="COG2186">
    <property type="taxonomic scope" value="Bacteria"/>
</dbReference>
<dbReference type="EMBL" id="JNVM01000038">
    <property type="protein sequence ID" value="KEQ22472.1"/>
    <property type="molecule type" value="Genomic_DNA"/>
</dbReference>
<keyword evidence="4" id="KW-1185">Reference proteome</keyword>
<dbReference type="InterPro" id="IPR041444">
    <property type="entry name" value="HTH_41"/>
</dbReference>
<dbReference type="OrthoDB" id="147067at2"/>
<organism evidence="3 4">
    <name type="scientific">Paenibacillus tyrfis</name>
    <dbReference type="NCBI Taxonomy" id="1501230"/>
    <lineage>
        <taxon>Bacteria</taxon>
        <taxon>Bacillati</taxon>
        <taxon>Bacillota</taxon>
        <taxon>Bacilli</taxon>
        <taxon>Bacillales</taxon>
        <taxon>Paenibacillaceae</taxon>
        <taxon>Paenibacillus</taxon>
    </lineage>
</organism>
<gene>
    <name evidence="3" type="ORF">ET33_23365</name>
</gene>
<dbReference type="SUPFAM" id="SSF53850">
    <property type="entry name" value="Periplasmic binding protein-like II"/>
    <property type="match status" value="1"/>
</dbReference>
<comment type="caution">
    <text evidence="3">The sequence shown here is derived from an EMBL/GenBank/DDBJ whole genome shotgun (WGS) entry which is preliminary data.</text>
</comment>
<dbReference type="Pfam" id="PF14502">
    <property type="entry name" value="HTH_41"/>
    <property type="match status" value="1"/>
</dbReference>
<dbReference type="Gene3D" id="3.40.190.10">
    <property type="entry name" value="Periplasmic binding protein-like II"/>
    <property type="match status" value="2"/>
</dbReference>
<evidence type="ECO:0000259" key="2">
    <source>
        <dbReference type="Pfam" id="PF14503"/>
    </source>
</evidence>
<reference evidence="3 4" key="1">
    <citation type="submission" date="2014-06" db="EMBL/GenBank/DDBJ databases">
        <title>Draft genome sequence of Paenibacillus sp. MSt1.</title>
        <authorList>
            <person name="Aw Y.K."/>
            <person name="Ong K.S."/>
            <person name="Gan H.M."/>
            <person name="Lee S.M."/>
        </authorList>
    </citation>
    <scope>NUCLEOTIDE SEQUENCE [LARGE SCALE GENOMIC DNA]</scope>
    <source>
        <strain evidence="3 4">MSt1</strain>
    </source>
</reference>
<accession>A0A081NVJ9</accession>
<sequence>MLEELNSKSGMLIQRIAEELLFVEPGERIPKIEDLSKKYNVGRGTVQNVLKKMDERQCIALESRGHLGTFLRSKDLSMLLAYCGSNSIVGVMPLPYSKKYEGLATALHEEFGTLNLSYHSAFMQGATVRLDNIMSGRYDFALVSRFAAMEAISKHKELKIAKEFGLHSYVSEHALVFSEAANGIQDGMKVGIDSDSIDQKALTLAEVKDKRVEYVNVNYMHLLKHLKAKTIDAMIWNVDEIDDASLHVAPLTAKESLAIAQQMSQAVCVIHQDNKKIEYLFRIISDERITALQHEVEAGRRIPKY</sequence>
<evidence type="ECO:0000313" key="3">
    <source>
        <dbReference type="EMBL" id="KEQ22472.1"/>
    </source>
</evidence>
<dbReference type="Gene3D" id="1.10.10.10">
    <property type="entry name" value="Winged helix-like DNA-binding domain superfamily/Winged helix DNA-binding domain"/>
    <property type="match status" value="1"/>
</dbReference>
<dbReference type="NCBIfam" id="NF041241">
    <property type="entry name" value="YhfZ_full"/>
    <property type="match status" value="1"/>
</dbReference>
<evidence type="ECO:0000259" key="1">
    <source>
        <dbReference type="Pfam" id="PF14502"/>
    </source>
</evidence>
<dbReference type="InterPro" id="IPR036388">
    <property type="entry name" value="WH-like_DNA-bd_sf"/>
</dbReference>
<dbReference type="eggNOG" id="COG0715">
    <property type="taxonomic scope" value="Bacteria"/>
</dbReference>
<dbReference type="InterPro" id="IPR036390">
    <property type="entry name" value="WH_DNA-bd_sf"/>
</dbReference>